<proteinExistence type="predicted"/>
<organism evidence="1 2">
    <name type="scientific">Streptomyces shenzhenensis</name>
    <dbReference type="NCBI Taxonomy" id="943815"/>
    <lineage>
        <taxon>Bacteria</taxon>
        <taxon>Bacillati</taxon>
        <taxon>Actinomycetota</taxon>
        <taxon>Actinomycetes</taxon>
        <taxon>Kitasatosporales</taxon>
        <taxon>Streptomycetaceae</taxon>
        <taxon>Streptomyces</taxon>
    </lineage>
</organism>
<comment type="caution">
    <text evidence="1">The sequence shown here is derived from an EMBL/GenBank/DDBJ whole genome shotgun (WGS) entry which is preliminary data.</text>
</comment>
<name>A0A3M0HQE6_9ACTN</name>
<sequence>MRAAVAVVAAVLARGPRTPEAVVDAVRMAGLLFDPRRVEAVAAAAREQTAAQWRAERSETSRLREEVASLMWFKERLAGVIALCTGRPDGDLLLVGEVLAAADGRLRARGVPMTLRWDRIVTGPTAGGPVDAIGTGGGNTIVPCTSEAGGPAALVLDDQQRSALGGLLLAPLQPAGTCLAACGRPARDRETEDPALRGWIRVEPAGAQDGARWWCSPWCASVALTALAAGAEAPAADGGRSEGGARGGDR</sequence>
<keyword evidence="2" id="KW-1185">Reference proteome</keyword>
<dbReference type="Proteomes" id="UP000270471">
    <property type="component" value="Unassembled WGS sequence"/>
</dbReference>
<dbReference type="EMBL" id="PENI01000057">
    <property type="protein sequence ID" value="RMB79651.1"/>
    <property type="molecule type" value="Genomic_DNA"/>
</dbReference>
<evidence type="ECO:0000313" key="1">
    <source>
        <dbReference type="EMBL" id="RMB79651.1"/>
    </source>
</evidence>
<reference evidence="1 2" key="1">
    <citation type="submission" date="2017-11" db="EMBL/GenBank/DDBJ databases">
        <title>Draft genome of actinobacteria isolated from guarana (Paullinia cupana (Mart.) Ducke.</title>
        <authorList>
            <person name="Siqueira K.A."/>
            <person name="Liotti R.G."/>
            <person name="Mendes T.A.O."/>
            <person name="Soares M.A."/>
        </authorList>
    </citation>
    <scope>NUCLEOTIDE SEQUENCE [LARGE SCALE GENOMIC DNA]</scope>
    <source>
        <strain evidence="1 2">193</strain>
    </source>
</reference>
<gene>
    <name evidence="1" type="ORF">CTZ28_44370</name>
</gene>
<protein>
    <submittedName>
        <fullName evidence="1">Uncharacterized protein</fullName>
    </submittedName>
</protein>
<accession>A0A3M0HQE6</accession>
<dbReference type="AlphaFoldDB" id="A0A3M0HQE6"/>
<evidence type="ECO:0000313" key="2">
    <source>
        <dbReference type="Proteomes" id="UP000270471"/>
    </source>
</evidence>